<reference evidence="11 12" key="1">
    <citation type="submission" date="2020-06" db="EMBL/GenBank/DDBJ databases">
        <title>Actinomadura xiongansis sp. nov., isolated from soil of Baiyangdian.</title>
        <authorList>
            <person name="Zhang X."/>
        </authorList>
    </citation>
    <scope>NUCLEOTIDE SEQUENCE [LARGE SCALE GENOMIC DNA]</scope>
    <source>
        <strain evidence="11 12">HBUM206468</strain>
    </source>
</reference>
<accession>A0ABR7M0D9</accession>
<dbReference type="SUPFAM" id="SSF50182">
    <property type="entry name" value="Sm-like ribonucleoproteins"/>
    <property type="match status" value="1"/>
</dbReference>
<evidence type="ECO:0000259" key="9">
    <source>
        <dbReference type="Pfam" id="PF21082"/>
    </source>
</evidence>
<evidence type="ECO:0000259" key="8">
    <source>
        <dbReference type="Pfam" id="PF00924"/>
    </source>
</evidence>
<dbReference type="SUPFAM" id="SSF82689">
    <property type="entry name" value="Mechanosensitive channel protein MscS (YggB), C-terminal domain"/>
    <property type="match status" value="1"/>
</dbReference>
<dbReference type="RefSeq" id="WP_187247560.1">
    <property type="nucleotide sequence ID" value="NZ_BAAAOK010000003.1"/>
</dbReference>
<feature type="domain" description="Mechanosensitive ion channel transmembrane helices 2/3" evidence="10">
    <location>
        <begin position="125"/>
        <end position="166"/>
    </location>
</feature>
<evidence type="ECO:0000256" key="4">
    <source>
        <dbReference type="ARBA" id="ARBA00022692"/>
    </source>
</evidence>
<dbReference type="PANTHER" id="PTHR30566:SF25">
    <property type="entry name" value="INNER MEMBRANE PROTEIN"/>
    <property type="match status" value="1"/>
</dbReference>
<dbReference type="Pfam" id="PF21088">
    <property type="entry name" value="MS_channel_1st"/>
    <property type="match status" value="1"/>
</dbReference>
<feature type="transmembrane region" description="Helical" evidence="7">
    <location>
        <begin position="78"/>
        <end position="99"/>
    </location>
</feature>
<evidence type="ECO:0000256" key="5">
    <source>
        <dbReference type="ARBA" id="ARBA00022989"/>
    </source>
</evidence>
<dbReference type="InterPro" id="IPR011014">
    <property type="entry name" value="MscS_channel_TM-2"/>
</dbReference>
<keyword evidence="5 7" id="KW-1133">Transmembrane helix</keyword>
<dbReference type="InterPro" id="IPR011066">
    <property type="entry name" value="MscS_channel_C_sf"/>
</dbReference>
<dbReference type="Gene3D" id="2.30.30.60">
    <property type="match status" value="1"/>
</dbReference>
<comment type="similarity">
    <text evidence="2">Belongs to the MscS (TC 1.A.23) family.</text>
</comment>
<dbReference type="Gene3D" id="3.30.70.100">
    <property type="match status" value="1"/>
</dbReference>
<dbReference type="Pfam" id="PF00924">
    <property type="entry name" value="MS_channel_2nd"/>
    <property type="match status" value="1"/>
</dbReference>
<sequence>MSELELSRVIIAIVVAAAIVAFGIGLRIALVRLTRRAEDTRWAWDDLGSRLLRDLAVTGGATAGVWAAVLILDLRQGLRNVIAQILIALIILAVSLAAARLAAGIVSSVTLARTGVAKSVTIFANITRVVVITVGSLVLLQSLGVSITPLLTALGVGGLAVALALQDTLANLFAGVHILASKKVEQGDYVRLDNGQEGNIVDINWRNTTIRLLSDNLLIVPNARFADAIVTNYHRPAHDMSVLVQVGVGYDSDLQHVERVTIEVAGEVMAEVDGGVGDHEPLVRFHTFGDSSIQFTVILRTRAFTDQYIVIHEFIKRLHQRYRAEDIQLPFPVRHVVFDDAKQH</sequence>
<dbReference type="InterPro" id="IPR023408">
    <property type="entry name" value="MscS_beta-dom_sf"/>
</dbReference>
<evidence type="ECO:0000313" key="11">
    <source>
        <dbReference type="EMBL" id="MBC6470514.1"/>
    </source>
</evidence>
<evidence type="ECO:0000256" key="2">
    <source>
        <dbReference type="ARBA" id="ARBA00008017"/>
    </source>
</evidence>
<feature type="transmembrane region" description="Helical" evidence="7">
    <location>
        <begin position="120"/>
        <end position="140"/>
    </location>
</feature>
<gene>
    <name evidence="11" type="ORF">HKK74_34250</name>
</gene>
<keyword evidence="4 7" id="KW-0812">Transmembrane</keyword>
<name>A0ABR7M0D9_9ACTN</name>
<evidence type="ECO:0000256" key="3">
    <source>
        <dbReference type="ARBA" id="ARBA00022475"/>
    </source>
</evidence>
<feature type="transmembrane region" description="Helical" evidence="7">
    <location>
        <begin position="6"/>
        <end position="30"/>
    </location>
</feature>
<dbReference type="InterPro" id="IPR049142">
    <property type="entry name" value="MS_channel_1st"/>
</dbReference>
<feature type="transmembrane region" description="Helical" evidence="7">
    <location>
        <begin position="51"/>
        <end position="72"/>
    </location>
</feature>
<proteinExistence type="inferred from homology"/>
<keyword evidence="12" id="KW-1185">Reference proteome</keyword>
<feature type="domain" description="Mechanosensitive ion channel MscS C-terminal" evidence="9">
    <location>
        <begin position="243"/>
        <end position="328"/>
    </location>
</feature>
<dbReference type="Proteomes" id="UP000805614">
    <property type="component" value="Unassembled WGS sequence"/>
</dbReference>
<dbReference type="InterPro" id="IPR049278">
    <property type="entry name" value="MS_channel_C"/>
</dbReference>
<evidence type="ECO:0000256" key="1">
    <source>
        <dbReference type="ARBA" id="ARBA00004651"/>
    </source>
</evidence>
<evidence type="ECO:0000256" key="6">
    <source>
        <dbReference type="ARBA" id="ARBA00023136"/>
    </source>
</evidence>
<keyword evidence="6 7" id="KW-0472">Membrane</keyword>
<keyword evidence="3" id="KW-1003">Cell membrane</keyword>
<dbReference type="InterPro" id="IPR006685">
    <property type="entry name" value="MscS_channel_2nd"/>
</dbReference>
<evidence type="ECO:0000256" key="7">
    <source>
        <dbReference type="SAM" id="Phobius"/>
    </source>
</evidence>
<feature type="transmembrane region" description="Helical" evidence="7">
    <location>
        <begin position="146"/>
        <end position="165"/>
    </location>
</feature>
<feature type="domain" description="Mechanosensitive ion channel MscS" evidence="8">
    <location>
        <begin position="167"/>
        <end position="235"/>
    </location>
</feature>
<organism evidence="11 12">
    <name type="scientific">Actinomadura alba</name>
    <dbReference type="NCBI Taxonomy" id="406431"/>
    <lineage>
        <taxon>Bacteria</taxon>
        <taxon>Bacillati</taxon>
        <taxon>Actinomycetota</taxon>
        <taxon>Actinomycetes</taxon>
        <taxon>Streptosporangiales</taxon>
        <taxon>Thermomonosporaceae</taxon>
        <taxon>Actinomadura</taxon>
    </lineage>
</organism>
<protein>
    <submittedName>
        <fullName evidence="11">Mechanosensitive ion channel family protein</fullName>
    </submittedName>
</protein>
<dbReference type="EMBL" id="JABVEC010000043">
    <property type="protein sequence ID" value="MBC6470514.1"/>
    <property type="molecule type" value="Genomic_DNA"/>
</dbReference>
<comment type="subcellular location">
    <subcellularLocation>
        <location evidence="1">Cell membrane</location>
        <topology evidence="1">Multi-pass membrane protein</topology>
    </subcellularLocation>
</comment>
<dbReference type="InterPro" id="IPR010920">
    <property type="entry name" value="LSM_dom_sf"/>
</dbReference>
<dbReference type="Pfam" id="PF21082">
    <property type="entry name" value="MS_channel_3rd"/>
    <property type="match status" value="1"/>
</dbReference>
<evidence type="ECO:0000313" key="12">
    <source>
        <dbReference type="Proteomes" id="UP000805614"/>
    </source>
</evidence>
<comment type="caution">
    <text evidence="11">The sequence shown here is derived from an EMBL/GenBank/DDBJ whole genome shotgun (WGS) entry which is preliminary data.</text>
</comment>
<dbReference type="PANTHER" id="PTHR30566">
    <property type="entry name" value="YNAI-RELATED MECHANOSENSITIVE ION CHANNEL"/>
    <property type="match status" value="1"/>
</dbReference>
<dbReference type="SUPFAM" id="SSF82861">
    <property type="entry name" value="Mechanosensitive channel protein MscS (YggB), transmembrane region"/>
    <property type="match status" value="1"/>
</dbReference>
<dbReference type="Gene3D" id="1.10.287.1260">
    <property type="match status" value="1"/>
</dbReference>
<evidence type="ECO:0000259" key="10">
    <source>
        <dbReference type="Pfam" id="PF21088"/>
    </source>
</evidence>